<dbReference type="KEGG" id="mya:MORIYA_3811"/>
<dbReference type="Pfam" id="PF09489">
    <property type="entry name" value="CbtB"/>
    <property type="match status" value="1"/>
</dbReference>
<accession>A0A330LU26</accession>
<feature type="transmembrane region" description="Helical" evidence="1">
    <location>
        <begin position="28"/>
        <end position="49"/>
    </location>
</feature>
<keyword evidence="1" id="KW-0812">Transmembrane</keyword>
<dbReference type="AlphaFoldDB" id="A0A330LU26"/>
<evidence type="ECO:0000313" key="2">
    <source>
        <dbReference type="EMBL" id="SQD80263.1"/>
    </source>
</evidence>
<dbReference type="Proteomes" id="UP000250163">
    <property type="component" value="Chromosome MORIYA"/>
</dbReference>
<keyword evidence="3" id="KW-1185">Reference proteome</keyword>
<gene>
    <name evidence="2" type="ORF">MORIYA_3811</name>
</gene>
<sequence>MPTSVTTNKAINATQTTPLTRSESLQHAAIFAFGALIIFAVGFAPMQIVHNAAHDTRHSISFPCH</sequence>
<evidence type="ECO:0000256" key="1">
    <source>
        <dbReference type="SAM" id="Phobius"/>
    </source>
</evidence>
<keyword evidence="1" id="KW-0472">Membrane</keyword>
<proteinExistence type="predicted"/>
<protein>
    <recommendedName>
        <fullName evidence="4">Cobalt transporter</fullName>
    </recommendedName>
</protein>
<dbReference type="NCBIfam" id="TIGR02459">
    <property type="entry name" value="CbtB"/>
    <property type="match status" value="1"/>
</dbReference>
<keyword evidence="1" id="KW-1133">Transmembrane helix</keyword>
<evidence type="ECO:0008006" key="4">
    <source>
        <dbReference type="Google" id="ProtNLM"/>
    </source>
</evidence>
<dbReference type="EMBL" id="LS483250">
    <property type="protein sequence ID" value="SQD80263.1"/>
    <property type="molecule type" value="Genomic_DNA"/>
</dbReference>
<reference evidence="3" key="1">
    <citation type="submission" date="2018-05" db="EMBL/GenBank/DDBJ databases">
        <authorList>
            <person name="Cea G.-C."/>
            <person name="William W."/>
        </authorList>
    </citation>
    <scope>NUCLEOTIDE SEQUENCE [LARGE SCALE GENOMIC DNA]</scope>
    <source>
        <strain evidence="3">DB21MT 5</strain>
    </source>
</reference>
<name>A0A330LU26_9GAMM</name>
<dbReference type="InterPro" id="IPR012667">
    <property type="entry name" value="CbtB_put"/>
</dbReference>
<dbReference type="RefSeq" id="WP_112717479.1">
    <property type="nucleotide sequence ID" value="NZ_LS483250.1"/>
</dbReference>
<organism evidence="2 3">
    <name type="scientific">Moritella yayanosii</name>
    <dbReference type="NCBI Taxonomy" id="69539"/>
    <lineage>
        <taxon>Bacteria</taxon>
        <taxon>Pseudomonadati</taxon>
        <taxon>Pseudomonadota</taxon>
        <taxon>Gammaproteobacteria</taxon>
        <taxon>Alteromonadales</taxon>
        <taxon>Moritellaceae</taxon>
        <taxon>Moritella</taxon>
    </lineage>
</organism>
<evidence type="ECO:0000313" key="3">
    <source>
        <dbReference type="Proteomes" id="UP000250163"/>
    </source>
</evidence>